<gene>
    <name evidence="1" type="ORF">MEUPH1_LOCUS11237</name>
</gene>
<evidence type="ECO:0008006" key="3">
    <source>
        <dbReference type="Google" id="ProtNLM"/>
    </source>
</evidence>
<evidence type="ECO:0000313" key="2">
    <source>
        <dbReference type="Proteomes" id="UP001160148"/>
    </source>
</evidence>
<dbReference type="AlphaFoldDB" id="A0AAV0WHX4"/>
<sequence length="95" mass="10364">MLRLTNEKFSKLDVVTTVRVPIPDVGTARGSLQLDKAMKKIKDREITLREAAGHGIAGHQGFNRCNCKTGCGTKKCTCNLLCSSKCHGNQNCTNK</sequence>
<name>A0AAV0WHX4_9HEMI</name>
<comment type="caution">
    <text evidence="1">The sequence shown here is derived from an EMBL/GenBank/DDBJ whole genome shotgun (WGS) entry which is preliminary data.</text>
</comment>
<protein>
    <recommendedName>
        <fullName evidence="3">Metallothionein</fullName>
    </recommendedName>
</protein>
<keyword evidence="2" id="KW-1185">Reference proteome</keyword>
<evidence type="ECO:0000313" key="1">
    <source>
        <dbReference type="EMBL" id="CAI6355373.1"/>
    </source>
</evidence>
<organism evidence="1 2">
    <name type="scientific">Macrosiphum euphorbiae</name>
    <name type="common">potato aphid</name>
    <dbReference type="NCBI Taxonomy" id="13131"/>
    <lineage>
        <taxon>Eukaryota</taxon>
        <taxon>Metazoa</taxon>
        <taxon>Ecdysozoa</taxon>
        <taxon>Arthropoda</taxon>
        <taxon>Hexapoda</taxon>
        <taxon>Insecta</taxon>
        <taxon>Pterygota</taxon>
        <taxon>Neoptera</taxon>
        <taxon>Paraneoptera</taxon>
        <taxon>Hemiptera</taxon>
        <taxon>Sternorrhyncha</taxon>
        <taxon>Aphidomorpha</taxon>
        <taxon>Aphidoidea</taxon>
        <taxon>Aphididae</taxon>
        <taxon>Macrosiphini</taxon>
        <taxon>Macrosiphum</taxon>
    </lineage>
</organism>
<dbReference type="EMBL" id="CARXXK010000002">
    <property type="protein sequence ID" value="CAI6355373.1"/>
    <property type="molecule type" value="Genomic_DNA"/>
</dbReference>
<proteinExistence type="predicted"/>
<dbReference type="Proteomes" id="UP001160148">
    <property type="component" value="Unassembled WGS sequence"/>
</dbReference>
<reference evidence="1 2" key="1">
    <citation type="submission" date="2023-01" db="EMBL/GenBank/DDBJ databases">
        <authorList>
            <person name="Whitehead M."/>
        </authorList>
    </citation>
    <scope>NUCLEOTIDE SEQUENCE [LARGE SCALE GENOMIC DNA]</scope>
</reference>
<accession>A0AAV0WHX4</accession>